<accession>A0ABT8DEM0</accession>
<keyword evidence="3" id="KW-1185">Reference proteome</keyword>
<keyword evidence="1" id="KW-0732">Signal</keyword>
<organism evidence="2 3">
    <name type="scientific">Paracoccus cavernae</name>
    <dbReference type="NCBI Taxonomy" id="1571207"/>
    <lineage>
        <taxon>Bacteria</taxon>
        <taxon>Pseudomonadati</taxon>
        <taxon>Pseudomonadota</taxon>
        <taxon>Alphaproteobacteria</taxon>
        <taxon>Rhodobacterales</taxon>
        <taxon>Paracoccaceae</taxon>
        <taxon>Paracoccus</taxon>
    </lineage>
</organism>
<evidence type="ECO:0000313" key="3">
    <source>
        <dbReference type="Proteomes" id="UP001243846"/>
    </source>
</evidence>
<evidence type="ECO:0000313" key="2">
    <source>
        <dbReference type="EMBL" id="MDN3714156.1"/>
    </source>
</evidence>
<gene>
    <name evidence="2" type="ORF">QWZ10_24465</name>
</gene>
<sequence>MTITKLIPLAVLTAVFSGPVLAEEFDLDALIKAAQAEEGINVVDSTGKIVDMAESFSKKYGVKAVGTKSKATAQLESVVREAQSGNVQGDVVMISDVPAAMGQLLPEGFASSWVPPDLAGISIPRRKTRFWWSAAPMC</sequence>
<reference evidence="3" key="1">
    <citation type="journal article" date="2019" name="Int. J. Syst. Evol. Microbiol.">
        <title>The Global Catalogue of Microorganisms (GCM) 10K type strain sequencing project: providing services to taxonomists for standard genome sequencing and annotation.</title>
        <authorList>
            <consortium name="The Broad Institute Genomics Platform"/>
            <consortium name="The Broad Institute Genome Sequencing Center for Infectious Disease"/>
            <person name="Wu L."/>
            <person name="Ma J."/>
        </authorList>
    </citation>
    <scope>NUCLEOTIDE SEQUENCE [LARGE SCALE GENOMIC DNA]</scope>
    <source>
        <strain evidence="3">CECT 8482</strain>
    </source>
</reference>
<evidence type="ECO:0000256" key="1">
    <source>
        <dbReference type="SAM" id="SignalP"/>
    </source>
</evidence>
<name>A0ABT8DEM0_9RHOB</name>
<feature type="chain" id="PRO_5045054980" evidence="1">
    <location>
        <begin position="23"/>
        <end position="138"/>
    </location>
</feature>
<feature type="signal peptide" evidence="1">
    <location>
        <begin position="1"/>
        <end position="22"/>
    </location>
</feature>
<dbReference type="Proteomes" id="UP001243846">
    <property type="component" value="Unassembled WGS sequence"/>
</dbReference>
<protein>
    <submittedName>
        <fullName evidence="2">Uncharacterized protein</fullName>
    </submittedName>
</protein>
<dbReference type="Gene3D" id="3.40.190.10">
    <property type="entry name" value="Periplasmic binding protein-like II"/>
    <property type="match status" value="1"/>
</dbReference>
<proteinExistence type="predicted"/>
<comment type="caution">
    <text evidence="2">The sequence shown here is derived from an EMBL/GenBank/DDBJ whole genome shotgun (WGS) entry which is preliminary data.</text>
</comment>
<dbReference type="EMBL" id="JAUFRC010000003">
    <property type="protein sequence ID" value="MDN3714156.1"/>
    <property type="molecule type" value="Genomic_DNA"/>
</dbReference>